<gene>
    <name evidence="2" type="ORF">NC653_036054</name>
</gene>
<reference evidence="2 3" key="1">
    <citation type="journal article" date="2023" name="Mol. Ecol. Resour.">
        <title>Chromosome-level genome assembly of a triploid poplar Populus alba 'Berolinensis'.</title>
        <authorList>
            <person name="Chen S."/>
            <person name="Yu Y."/>
            <person name="Wang X."/>
            <person name="Wang S."/>
            <person name="Zhang T."/>
            <person name="Zhou Y."/>
            <person name="He R."/>
            <person name="Meng N."/>
            <person name="Wang Y."/>
            <person name="Liu W."/>
            <person name="Liu Z."/>
            <person name="Liu J."/>
            <person name="Guo Q."/>
            <person name="Huang H."/>
            <person name="Sederoff R.R."/>
            <person name="Wang G."/>
            <person name="Qu G."/>
            <person name="Chen S."/>
        </authorList>
    </citation>
    <scope>NUCLEOTIDE SEQUENCE [LARGE SCALE GENOMIC DNA]</scope>
    <source>
        <strain evidence="2">SC-2020</strain>
    </source>
</reference>
<keyword evidence="3" id="KW-1185">Reference proteome</keyword>
<keyword evidence="1" id="KW-0812">Transmembrane</keyword>
<dbReference type="EMBL" id="JAQIZT010000016">
    <property type="protein sequence ID" value="KAJ6967995.1"/>
    <property type="molecule type" value="Genomic_DNA"/>
</dbReference>
<protein>
    <submittedName>
        <fullName evidence="2">Uncharacterized protein</fullName>
    </submittedName>
</protein>
<keyword evidence="1" id="KW-1133">Transmembrane helix</keyword>
<sequence length="83" mass="9008">MATVSFKPGLFIIFFIVASGFILDAEARTRKVDWCQKPIQCVGACASYCSTCNCLDNKCVCGIEPSSHDSATPGSNPRSELHY</sequence>
<organism evidence="2 3">
    <name type="scientific">Populus alba x Populus x berolinensis</name>
    <dbReference type="NCBI Taxonomy" id="444605"/>
    <lineage>
        <taxon>Eukaryota</taxon>
        <taxon>Viridiplantae</taxon>
        <taxon>Streptophyta</taxon>
        <taxon>Embryophyta</taxon>
        <taxon>Tracheophyta</taxon>
        <taxon>Spermatophyta</taxon>
        <taxon>Magnoliopsida</taxon>
        <taxon>eudicotyledons</taxon>
        <taxon>Gunneridae</taxon>
        <taxon>Pentapetalae</taxon>
        <taxon>rosids</taxon>
        <taxon>fabids</taxon>
        <taxon>Malpighiales</taxon>
        <taxon>Salicaceae</taxon>
        <taxon>Saliceae</taxon>
        <taxon>Populus</taxon>
    </lineage>
</organism>
<dbReference type="Proteomes" id="UP001164929">
    <property type="component" value="Chromosome 16"/>
</dbReference>
<evidence type="ECO:0000313" key="3">
    <source>
        <dbReference type="Proteomes" id="UP001164929"/>
    </source>
</evidence>
<evidence type="ECO:0000256" key="1">
    <source>
        <dbReference type="SAM" id="Phobius"/>
    </source>
</evidence>
<comment type="caution">
    <text evidence="2">The sequence shown here is derived from an EMBL/GenBank/DDBJ whole genome shotgun (WGS) entry which is preliminary data.</text>
</comment>
<evidence type="ECO:0000313" key="2">
    <source>
        <dbReference type="EMBL" id="KAJ6967995.1"/>
    </source>
</evidence>
<dbReference type="AlphaFoldDB" id="A0AAD6LJ64"/>
<accession>A0AAD6LJ64</accession>
<keyword evidence="1" id="KW-0472">Membrane</keyword>
<name>A0AAD6LJ64_9ROSI</name>
<proteinExistence type="predicted"/>
<feature type="transmembrane region" description="Helical" evidence="1">
    <location>
        <begin position="6"/>
        <end position="23"/>
    </location>
</feature>